<protein>
    <submittedName>
        <fullName evidence="2">Uncharacterized protein</fullName>
    </submittedName>
</protein>
<name>A0A9X5C4I7_9FIRM</name>
<proteinExistence type="predicted"/>
<sequence>MSNKTNTGNTKNIDILRKRNTQMQDELDRLKNLYKDYEQIKHLNEEYEKHDPDFGERKIAGLIEELEEIKKEWMDVLEDLNRERDEYRELIEDMREIRAGFIM</sequence>
<comment type="caution">
    <text evidence="2">The sequence shown here is derived from an EMBL/GenBank/DDBJ whole genome shotgun (WGS) entry which is preliminary data.</text>
</comment>
<gene>
    <name evidence="2" type="ORF">FMM80_00960</name>
</gene>
<evidence type="ECO:0000313" key="2">
    <source>
        <dbReference type="EMBL" id="NDO67378.1"/>
    </source>
</evidence>
<evidence type="ECO:0000256" key="1">
    <source>
        <dbReference type="SAM" id="Coils"/>
    </source>
</evidence>
<feature type="coiled-coil region" evidence="1">
    <location>
        <begin position="13"/>
        <end position="100"/>
    </location>
</feature>
<reference evidence="2 3" key="1">
    <citation type="submission" date="2019-07" db="EMBL/GenBank/DDBJ databases">
        <title>Draft genome sequences of 15 bacterial species constituting the stable defined intestinal microbiota of the GM15 gnotobiotic mouse model.</title>
        <authorList>
            <person name="Elie C."/>
            <person name="Mathieu A."/>
            <person name="Saliou A."/>
            <person name="Darnaud M."/>
            <person name="Leulier F."/>
            <person name="Tamellini A."/>
        </authorList>
    </citation>
    <scope>NUCLEOTIDE SEQUENCE [LARGE SCALE GENOMIC DNA]</scope>
    <source>
        <strain evidence="3">ASF 502</strain>
    </source>
</reference>
<evidence type="ECO:0000313" key="3">
    <source>
        <dbReference type="Proteomes" id="UP000474104"/>
    </source>
</evidence>
<dbReference type="AlphaFoldDB" id="A0A9X5C4I7"/>
<organism evidence="2 3">
    <name type="scientific">Schaedlerella arabinosiphila</name>
    <dbReference type="NCBI Taxonomy" id="2044587"/>
    <lineage>
        <taxon>Bacteria</taxon>
        <taxon>Bacillati</taxon>
        <taxon>Bacillota</taxon>
        <taxon>Clostridia</taxon>
        <taxon>Lachnospirales</taxon>
        <taxon>Lachnospiraceae</taxon>
        <taxon>Schaedlerella</taxon>
    </lineage>
</organism>
<accession>A0A9X5C4I7</accession>
<dbReference type="Proteomes" id="UP000474104">
    <property type="component" value="Unassembled WGS sequence"/>
</dbReference>
<keyword evidence="1" id="KW-0175">Coiled coil</keyword>
<dbReference type="EMBL" id="VIRB01000016">
    <property type="protein sequence ID" value="NDO67378.1"/>
    <property type="molecule type" value="Genomic_DNA"/>
</dbReference>
<dbReference type="RefSeq" id="WP_004068632.1">
    <property type="nucleotide sequence ID" value="NZ_VIRB01000016.1"/>
</dbReference>